<feature type="transmembrane region" description="Helical" evidence="6">
    <location>
        <begin position="404"/>
        <end position="424"/>
    </location>
</feature>
<comment type="caution">
    <text evidence="7">The sequence shown here is derived from an EMBL/GenBank/DDBJ whole genome shotgun (WGS) entry which is preliminary data.</text>
</comment>
<dbReference type="PANTHER" id="PTHR30250:SF26">
    <property type="entry name" value="PSMA PROTEIN"/>
    <property type="match status" value="1"/>
</dbReference>
<feature type="transmembrane region" description="Helical" evidence="6">
    <location>
        <begin position="88"/>
        <end position="114"/>
    </location>
</feature>
<feature type="transmembrane region" description="Helical" evidence="6">
    <location>
        <begin position="378"/>
        <end position="398"/>
    </location>
</feature>
<dbReference type="OrthoDB" id="580892at2"/>
<keyword evidence="5 6" id="KW-0472">Membrane</keyword>
<evidence type="ECO:0000256" key="1">
    <source>
        <dbReference type="ARBA" id="ARBA00004651"/>
    </source>
</evidence>
<dbReference type="Pfam" id="PF13440">
    <property type="entry name" value="Polysacc_synt_3"/>
    <property type="match status" value="1"/>
</dbReference>
<dbReference type="EMBL" id="SJPU01000001">
    <property type="protein sequence ID" value="TWU20003.1"/>
    <property type="molecule type" value="Genomic_DNA"/>
</dbReference>
<keyword evidence="8" id="KW-1185">Reference proteome</keyword>
<feature type="transmembrane region" description="Helical" evidence="6">
    <location>
        <begin position="445"/>
        <end position="467"/>
    </location>
</feature>
<evidence type="ECO:0000256" key="4">
    <source>
        <dbReference type="ARBA" id="ARBA00022989"/>
    </source>
</evidence>
<keyword evidence="2" id="KW-1003">Cell membrane</keyword>
<dbReference type="PANTHER" id="PTHR30250">
    <property type="entry name" value="PST FAMILY PREDICTED COLANIC ACID TRANSPORTER"/>
    <property type="match status" value="1"/>
</dbReference>
<evidence type="ECO:0000313" key="8">
    <source>
        <dbReference type="Proteomes" id="UP000319908"/>
    </source>
</evidence>
<protein>
    <submittedName>
        <fullName evidence="7">Polysaccharide biosynthesis protein</fullName>
    </submittedName>
</protein>
<dbReference type="InterPro" id="IPR050833">
    <property type="entry name" value="Poly_Biosynth_Transport"/>
</dbReference>
<name>A0A5C6C5Y3_9BACT</name>
<keyword evidence="3 6" id="KW-0812">Transmembrane</keyword>
<dbReference type="AlphaFoldDB" id="A0A5C6C5Y3"/>
<proteinExistence type="predicted"/>
<dbReference type="Proteomes" id="UP000319908">
    <property type="component" value="Unassembled WGS sequence"/>
</dbReference>
<evidence type="ECO:0000256" key="6">
    <source>
        <dbReference type="SAM" id="Phobius"/>
    </source>
</evidence>
<evidence type="ECO:0000256" key="5">
    <source>
        <dbReference type="ARBA" id="ARBA00023136"/>
    </source>
</evidence>
<reference evidence="7 8" key="1">
    <citation type="journal article" date="2020" name="Antonie Van Leeuwenhoek">
        <title>Rhodopirellula heiligendammensis sp. nov., Rhodopirellula pilleata sp. nov., and Rhodopirellula solitaria sp. nov. isolated from natural or artificial marine surfaces in Northern Germany and California, USA, and emended description of the genus Rhodopirellula.</title>
        <authorList>
            <person name="Kallscheuer N."/>
            <person name="Wiegand S."/>
            <person name="Jogler M."/>
            <person name="Boedeker C."/>
            <person name="Peeters S.H."/>
            <person name="Rast P."/>
            <person name="Heuer A."/>
            <person name="Jetten M.S.M."/>
            <person name="Rohde M."/>
            <person name="Jogler C."/>
        </authorList>
    </citation>
    <scope>NUCLEOTIDE SEQUENCE [LARGE SCALE GENOMIC DNA]</scope>
    <source>
        <strain evidence="7 8">Poly21</strain>
    </source>
</reference>
<sequence>MRSNSVTRIVTRNIAANWVGFAVNLAVIFFLTPIIIENLGGEAYGLWLLLQSLVGYYGLVDLGLRAGIVQTITRRIADDDSEAVRRHIAAAMPVLTALGGILLVVATVLAIVVASSIDVSPELRRQIVPVVLLNAVAFCTQMLFAPYQSVLTGLQRFDIENLFVVVSRIVSALVIVLVLSLGGGLVGLAMVTACMALIDGTLRWWRARHMYPALRGLRWCWSVAELKELWKFGIWNAATYVSRQLIFFTDAIVITYLIGAAAVVPFGIAGSIIDQCNRLVTISVRVLFPAMAHLRSSKDMGKRRQLYFTMSRLVIGVSVAATICGSALLAPFIGLWLRDTDVLAEIQSQAPLLFLLLGGASVFVSVQRCGTQLLLAEGAVRSVAILYAGEAVCNLGLSLALGKLYGVVGVAIGTLVPAALFAVLGHLPRHAHVLQLSVPAVLWRVLARPAVFACVLAGVSYACYRLFTPVGWTGLILAFLLQGSMALALLAWVLLEPAQREILKSIPRRMFDRVPRPRCRSID</sequence>
<feature type="transmembrane region" description="Helical" evidence="6">
    <location>
        <begin position="48"/>
        <end position="68"/>
    </location>
</feature>
<dbReference type="RefSeq" id="WP_146406695.1">
    <property type="nucleotide sequence ID" value="NZ_SJPU01000001.1"/>
</dbReference>
<feature type="transmembrane region" description="Helical" evidence="6">
    <location>
        <begin position="245"/>
        <end position="266"/>
    </location>
</feature>
<feature type="transmembrane region" description="Helical" evidence="6">
    <location>
        <begin position="349"/>
        <end position="366"/>
    </location>
</feature>
<accession>A0A5C6C5Y3</accession>
<feature type="transmembrane region" description="Helical" evidence="6">
    <location>
        <begin position="126"/>
        <end position="147"/>
    </location>
</feature>
<comment type="subcellular location">
    <subcellularLocation>
        <location evidence="1">Cell membrane</location>
        <topology evidence="1">Multi-pass membrane protein</topology>
    </subcellularLocation>
</comment>
<dbReference type="GO" id="GO:0005886">
    <property type="term" value="C:plasma membrane"/>
    <property type="evidence" value="ECO:0007669"/>
    <property type="project" value="UniProtKB-SubCell"/>
</dbReference>
<evidence type="ECO:0000313" key="7">
    <source>
        <dbReference type="EMBL" id="TWU20003.1"/>
    </source>
</evidence>
<keyword evidence="4 6" id="KW-1133">Transmembrane helix</keyword>
<organism evidence="7 8">
    <name type="scientific">Allorhodopirellula heiligendammensis</name>
    <dbReference type="NCBI Taxonomy" id="2714739"/>
    <lineage>
        <taxon>Bacteria</taxon>
        <taxon>Pseudomonadati</taxon>
        <taxon>Planctomycetota</taxon>
        <taxon>Planctomycetia</taxon>
        <taxon>Pirellulales</taxon>
        <taxon>Pirellulaceae</taxon>
        <taxon>Allorhodopirellula</taxon>
    </lineage>
</organism>
<feature type="transmembrane region" description="Helical" evidence="6">
    <location>
        <begin position="313"/>
        <end position="337"/>
    </location>
</feature>
<feature type="transmembrane region" description="Helical" evidence="6">
    <location>
        <begin position="473"/>
        <end position="495"/>
    </location>
</feature>
<evidence type="ECO:0000256" key="3">
    <source>
        <dbReference type="ARBA" id="ARBA00022692"/>
    </source>
</evidence>
<feature type="transmembrane region" description="Helical" evidence="6">
    <location>
        <begin position="15"/>
        <end position="36"/>
    </location>
</feature>
<evidence type="ECO:0000256" key="2">
    <source>
        <dbReference type="ARBA" id="ARBA00022475"/>
    </source>
</evidence>
<gene>
    <name evidence="7" type="ORF">Poly21_21820</name>
</gene>